<evidence type="ECO:0000313" key="6">
    <source>
        <dbReference type="Proteomes" id="UP001165289"/>
    </source>
</evidence>
<comment type="caution">
    <text evidence="5">The sequence shown here is derived from an EMBL/GenBank/DDBJ whole genome shotgun (WGS) entry which is preliminary data.</text>
</comment>
<dbReference type="GO" id="GO:0016788">
    <property type="term" value="F:hydrolase activity, acting on ester bonds"/>
    <property type="evidence" value="ECO:0007669"/>
    <property type="project" value="InterPro"/>
</dbReference>
<dbReference type="GO" id="GO:0003676">
    <property type="term" value="F:nucleic acid binding"/>
    <property type="evidence" value="ECO:0007669"/>
    <property type="project" value="InterPro"/>
</dbReference>
<dbReference type="SUPFAM" id="SSF51556">
    <property type="entry name" value="Metallo-dependent hydrolases"/>
    <property type="match status" value="1"/>
</dbReference>
<keyword evidence="6" id="KW-1185">Reference proteome</keyword>
<keyword evidence="3" id="KW-0862">Zinc</keyword>
<dbReference type="AlphaFoldDB" id="A0AAV7K313"/>
<dbReference type="PANTHER" id="PTHR46363:SF1">
    <property type="entry name" value="DEOXYRIBONUCLEASE TATDN2-RELATED"/>
    <property type="match status" value="1"/>
</dbReference>
<reference evidence="5 6" key="1">
    <citation type="journal article" date="2023" name="BMC Biol.">
        <title>The compact genome of the sponge Oopsacas minuta (Hexactinellida) is lacking key metazoan core genes.</title>
        <authorList>
            <person name="Santini S."/>
            <person name="Schenkelaars Q."/>
            <person name="Jourda C."/>
            <person name="Duchesne M."/>
            <person name="Belahbib H."/>
            <person name="Rocher C."/>
            <person name="Selva M."/>
            <person name="Riesgo A."/>
            <person name="Vervoort M."/>
            <person name="Leys S.P."/>
            <person name="Kodjabachian L."/>
            <person name="Le Bivic A."/>
            <person name="Borchiellini C."/>
            <person name="Claverie J.M."/>
            <person name="Renard E."/>
        </authorList>
    </citation>
    <scope>NUCLEOTIDE SEQUENCE [LARGE SCALE GENOMIC DNA]</scope>
    <source>
        <strain evidence="5">SPO-2</strain>
    </source>
</reference>
<dbReference type="Pfam" id="PF00098">
    <property type="entry name" value="zf-CCHC"/>
    <property type="match status" value="2"/>
</dbReference>
<dbReference type="InterPro" id="IPR036875">
    <property type="entry name" value="Znf_CCHC_sf"/>
</dbReference>
<protein>
    <submittedName>
        <fullName evidence="5">Deoxyribonuclease TATDN2</fullName>
    </submittedName>
</protein>
<dbReference type="InterPro" id="IPR032466">
    <property type="entry name" value="Metal_Hydrolase"/>
</dbReference>
<evidence type="ECO:0000259" key="4">
    <source>
        <dbReference type="PROSITE" id="PS50158"/>
    </source>
</evidence>
<dbReference type="Gene3D" id="3.20.20.140">
    <property type="entry name" value="Metal-dependent hydrolases"/>
    <property type="match status" value="1"/>
</dbReference>
<feature type="domain" description="CCHC-type" evidence="4">
    <location>
        <begin position="63"/>
        <end position="77"/>
    </location>
</feature>
<dbReference type="PROSITE" id="PS50158">
    <property type="entry name" value="ZF_CCHC"/>
    <property type="match status" value="2"/>
</dbReference>
<evidence type="ECO:0000256" key="2">
    <source>
        <dbReference type="ARBA" id="ARBA00022801"/>
    </source>
</evidence>
<dbReference type="PANTHER" id="PTHR46363">
    <property type="entry name" value="DEOXYRIBONUCLEASE TATDN2-RELATED"/>
    <property type="match status" value="1"/>
</dbReference>
<keyword evidence="3" id="KW-0479">Metal-binding</keyword>
<proteinExistence type="inferred from homology"/>
<name>A0AAV7K313_9METZ</name>
<dbReference type="InterPro" id="IPR001878">
    <property type="entry name" value="Znf_CCHC"/>
</dbReference>
<sequence>MAEGSDDQKEGSEWKYWGKSRSGTREVVCYGCGEKGHTKRNCPSLVRSKPTGGYSGSKKIIICYYCQDEGHVQTNCPVKFAEQESLQEAGNGQILNPPFCQGKGKGADKAESLYLTTLVDLTCLIKEETHYIDTHCHLEYVFERHHIIISENAFKEFMIANQYPNGFDGCISTFCDPTAFSSLGSFDQILKDPKVWATFGIHPHNSKYYTETLKAKLCEALIHPKCIALGEIGLDYSNVSPSDRETQVRILKDQLQLALQYNKPVQIHCRQAENELKSILLEELPKDWRIHLHCYTGQAPTAVGLIATFPNLYIGITGSITVKRLPQVRETASLIPLERILLETDAPYMIPTDLKDKLKFSHPIMILHVAERIAKIKDIALNEVLCTTRRNTKKMYDI</sequence>
<dbReference type="InterPro" id="IPR018228">
    <property type="entry name" value="DNase_TatD-rel_CS"/>
</dbReference>
<dbReference type="CDD" id="cd01310">
    <property type="entry name" value="TatD_DNAse"/>
    <property type="match status" value="1"/>
</dbReference>
<organism evidence="5 6">
    <name type="scientific">Oopsacas minuta</name>
    <dbReference type="NCBI Taxonomy" id="111878"/>
    <lineage>
        <taxon>Eukaryota</taxon>
        <taxon>Metazoa</taxon>
        <taxon>Porifera</taxon>
        <taxon>Hexactinellida</taxon>
        <taxon>Hexasterophora</taxon>
        <taxon>Lyssacinosida</taxon>
        <taxon>Leucopsacidae</taxon>
        <taxon>Oopsacas</taxon>
    </lineage>
</organism>
<accession>A0AAV7K313</accession>
<dbReference type="Gene3D" id="4.10.60.10">
    <property type="entry name" value="Zinc finger, CCHC-type"/>
    <property type="match status" value="1"/>
</dbReference>
<dbReference type="EMBL" id="JAKMXF010000210">
    <property type="protein sequence ID" value="KAI6655175.1"/>
    <property type="molecule type" value="Genomic_DNA"/>
</dbReference>
<evidence type="ECO:0000256" key="3">
    <source>
        <dbReference type="PROSITE-ProRule" id="PRU00047"/>
    </source>
</evidence>
<evidence type="ECO:0000256" key="1">
    <source>
        <dbReference type="ARBA" id="ARBA00009275"/>
    </source>
</evidence>
<dbReference type="GO" id="GO:0008270">
    <property type="term" value="F:zinc ion binding"/>
    <property type="evidence" value="ECO:0007669"/>
    <property type="project" value="UniProtKB-KW"/>
</dbReference>
<evidence type="ECO:0000313" key="5">
    <source>
        <dbReference type="EMBL" id="KAI6655175.1"/>
    </source>
</evidence>
<comment type="similarity">
    <text evidence="1">Belongs to the metallo-dependent hydrolases superfamily. TatD-type hydrolase family.</text>
</comment>
<dbReference type="SUPFAM" id="SSF57756">
    <property type="entry name" value="Retrovirus zinc finger-like domains"/>
    <property type="match status" value="1"/>
</dbReference>
<keyword evidence="2" id="KW-0378">Hydrolase</keyword>
<feature type="domain" description="CCHC-type" evidence="4">
    <location>
        <begin position="29"/>
        <end position="44"/>
    </location>
</feature>
<dbReference type="PROSITE" id="PS01091">
    <property type="entry name" value="TATD_3"/>
    <property type="match status" value="1"/>
</dbReference>
<dbReference type="InterPro" id="IPR001130">
    <property type="entry name" value="TatD-like"/>
</dbReference>
<dbReference type="Proteomes" id="UP001165289">
    <property type="component" value="Unassembled WGS sequence"/>
</dbReference>
<dbReference type="Pfam" id="PF01026">
    <property type="entry name" value="TatD_DNase"/>
    <property type="match status" value="1"/>
</dbReference>
<keyword evidence="3" id="KW-0863">Zinc-finger</keyword>
<gene>
    <name evidence="5" type="ORF">LOD99_2464</name>
</gene>
<dbReference type="SMART" id="SM00343">
    <property type="entry name" value="ZnF_C2HC"/>
    <property type="match status" value="2"/>
</dbReference>